<comment type="caution">
    <text evidence="2">The sequence shown here is derived from an EMBL/GenBank/DDBJ whole genome shotgun (WGS) entry which is preliminary data.</text>
</comment>
<feature type="region of interest" description="Disordered" evidence="1">
    <location>
        <begin position="210"/>
        <end position="229"/>
    </location>
</feature>
<dbReference type="AlphaFoldDB" id="A0AAD6XJ27"/>
<protein>
    <submittedName>
        <fullName evidence="2">Uncharacterized protein</fullName>
    </submittedName>
</protein>
<accession>A0AAD6XJ27</accession>
<reference evidence="2" key="1">
    <citation type="submission" date="2023-03" db="EMBL/GenBank/DDBJ databases">
        <title>Massive genome expansion in bonnet fungi (Mycena s.s.) driven by repeated elements and novel gene families across ecological guilds.</title>
        <authorList>
            <consortium name="Lawrence Berkeley National Laboratory"/>
            <person name="Harder C.B."/>
            <person name="Miyauchi S."/>
            <person name="Viragh M."/>
            <person name="Kuo A."/>
            <person name="Thoen E."/>
            <person name="Andreopoulos B."/>
            <person name="Lu D."/>
            <person name="Skrede I."/>
            <person name="Drula E."/>
            <person name="Henrissat B."/>
            <person name="Morin E."/>
            <person name="Kohler A."/>
            <person name="Barry K."/>
            <person name="LaButti K."/>
            <person name="Morin E."/>
            <person name="Salamov A."/>
            <person name="Lipzen A."/>
            <person name="Mereny Z."/>
            <person name="Hegedus B."/>
            <person name="Baldrian P."/>
            <person name="Stursova M."/>
            <person name="Weitz H."/>
            <person name="Taylor A."/>
            <person name="Grigoriev I.V."/>
            <person name="Nagy L.G."/>
            <person name="Martin F."/>
            <person name="Kauserud H."/>
        </authorList>
    </citation>
    <scope>NUCLEOTIDE SEQUENCE</scope>
    <source>
        <strain evidence="2">CBHHK173m</strain>
    </source>
</reference>
<keyword evidence="3" id="KW-1185">Reference proteome</keyword>
<sequence>MVGGKVSKKGRHDHPRLMIKIPPLARQSTGTKHPPTTSSTTSPRATPSSVRAPRLRVEVLVPRLSATVLETYATGLPDLAPGLNVPLPTAVRTLRFGRVVLPPPLPPSRLGSVNMRTRSAGVASSPPPSTLFSEAQRSQSESPSPPLPPTRKRISRAILSPASSSRSSTAKVHQNQKLFLSSSSQEDYDCPSSLSSPGSSTAAFKTEDAFLPSFSPQGPPPETSASSYNTPQGLLLGPHMQEQMIPDTHHNFLAHPGVPCLECIILRADCDSRRWDVPCTPCANENKRCSLTFSPEDLKLVQTNLEPSAKLKHHHFWVTVSDIYDAYVRASNTLIRAAHDVHDFQEKYENFHRNQALAVPGGSAFRARLQNLGNTDDFLHYLKELVADFDPAASADSRHDNSDHTSRH</sequence>
<gene>
    <name evidence="2" type="ORF">B0H15DRAFT_860738</name>
</gene>
<feature type="compositionally biased region" description="Low complexity" evidence="1">
    <location>
        <begin position="28"/>
        <end position="49"/>
    </location>
</feature>
<evidence type="ECO:0000313" key="3">
    <source>
        <dbReference type="Proteomes" id="UP001222325"/>
    </source>
</evidence>
<feature type="region of interest" description="Disordered" evidence="1">
    <location>
        <begin position="99"/>
        <end position="152"/>
    </location>
</feature>
<organism evidence="2 3">
    <name type="scientific">Mycena belliarum</name>
    <dbReference type="NCBI Taxonomy" id="1033014"/>
    <lineage>
        <taxon>Eukaryota</taxon>
        <taxon>Fungi</taxon>
        <taxon>Dikarya</taxon>
        <taxon>Basidiomycota</taxon>
        <taxon>Agaricomycotina</taxon>
        <taxon>Agaricomycetes</taxon>
        <taxon>Agaricomycetidae</taxon>
        <taxon>Agaricales</taxon>
        <taxon>Marasmiineae</taxon>
        <taxon>Mycenaceae</taxon>
        <taxon>Mycena</taxon>
    </lineage>
</organism>
<evidence type="ECO:0000256" key="1">
    <source>
        <dbReference type="SAM" id="MobiDB-lite"/>
    </source>
</evidence>
<evidence type="ECO:0000313" key="2">
    <source>
        <dbReference type="EMBL" id="KAJ7078149.1"/>
    </source>
</evidence>
<feature type="compositionally biased region" description="Low complexity" evidence="1">
    <location>
        <begin position="133"/>
        <end position="142"/>
    </location>
</feature>
<dbReference type="EMBL" id="JARJCN010000068">
    <property type="protein sequence ID" value="KAJ7078149.1"/>
    <property type="molecule type" value="Genomic_DNA"/>
</dbReference>
<dbReference type="Proteomes" id="UP001222325">
    <property type="component" value="Unassembled WGS sequence"/>
</dbReference>
<proteinExistence type="predicted"/>
<feature type="region of interest" description="Disordered" evidence="1">
    <location>
        <begin position="1"/>
        <end position="51"/>
    </location>
</feature>
<name>A0AAD6XJ27_9AGAR</name>
<feature type="compositionally biased region" description="Basic residues" evidence="1">
    <location>
        <begin position="1"/>
        <end position="14"/>
    </location>
</feature>